<evidence type="ECO:0000256" key="2">
    <source>
        <dbReference type="SAM" id="Phobius"/>
    </source>
</evidence>
<evidence type="ECO:0000313" key="4">
    <source>
        <dbReference type="Proteomes" id="UP000600918"/>
    </source>
</evidence>
<keyword evidence="2" id="KW-0812">Transmembrane</keyword>
<feature type="transmembrane region" description="Helical" evidence="2">
    <location>
        <begin position="89"/>
        <end position="112"/>
    </location>
</feature>
<sequence length="156" mass="15675">MFYVYSRDVDADAARRVGDAAAAAAAAAAGGGGDADGGSGGGVSGAAAVADGGGGTGSGGTGSGGTGGGGGSGGRGFESRTDVDWKDGAALFVPSLMLFLMLSQLSVVYNLYSMKEDELTLCLRSRGFEEKGRRRSRGPMVYEISVVFKVSKKNRE</sequence>
<keyword evidence="4" id="KW-1185">Reference proteome</keyword>
<protein>
    <submittedName>
        <fullName evidence="3">Uncharacterized protein</fullName>
    </submittedName>
</protein>
<organism evidence="3 4">
    <name type="scientific">Vespula pensylvanica</name>
    <name type="common">Western yellow jacket</name>
    <name type="synonym">Wasp</name>
    <dbReference type="NCBI Taxonomy" id="30213"/>
    <lineage>
        <taxon>Eukaryota</taxon>
        <taxon>Metazoa</taxon>
        <taxon>Ecdysozoa</taxon>
        <taxon>Arthropoda</taxon>
        <taxon>Hexapoda</taxon>
        <taxon>Insecta</taxon>
        <taxon>Pterygota</taxon>
        <taxon>Neoptera</taxon>
        <taxon>Endopterygota</taxon>
        <taxon>Hymenoptera</taxon>
        <taxon>Apocrita</taxon>
        <taxon>Aculeata</taxon>
        <taxon>Vespoidea</taxon>
        <taxon>Vespidae</taxon>
        <taxon>Vespinae</taxon>
        <taxon>Vespula</taxon>
    </lineage>
</organism>
<feature type="compositionally biased region" description="Gly residues" evidence="1">
    <location>
        <begin position="54"/>
        <end position="76"/>
    </location>
</feature>
<dbReference type="EMBL" id="JACSDY010000013">
    <property type="protein sequence ID" value="KAF7410964.1"/>
    <property type="molecule type" value="Genomic_DNA"/>
</dbReference>
<keyword evidence="2" id="KW-0472">Membrane</keyword>
<accession>A0A834KN31</accession>
<keyword evidence="2" id="KW-1133">Transmembrane helix</keyword>
<dbReference type="Proteomes" id="UP000600918">
    <property type="component" value="Unassembled WGS sequence"/>
</dbReference>
<gene>
    <name evidence="3" type="ORF">H0235_013571</name>
</gene>
<comment type="caution">
    <text evidence="3">The sequence shown here is derived from an EMBL/GenBank/DDBJ whole genome shotgun (WGS) entry which is preliminary data.</text>
</comment>
<reference evidence="3" key="1">
    <citation type="journal article" date="2020" name="G3 (Bethesda)">
        <title>High-Quality Assemblies for Three Invasive Social Wasps from the &lt;i&gt;Vespula&lt;/i&gt; Genus.</title>
        <authorList>
            <person name="Harrop T.W.R."/>
            <person name="Guhlin J."/>
            <person name="McLaughlin G.M."/>
            <person name="Permina E."/>
            <person name="Stockwell P."/>
            <person name="Gilligan J."/>
            <person name="Le Lec M.F."/>
            <person name="Gruber M.A.M."/>
            <person name="Quinn O."/>
            <person name="Lovegrove M."/>
            <person name="Duncan E.J."/>
            <person name="Remnant E.J."/>
            <person name="Van Eeckhoven J."/>
            <person name="Graham B."/>
            <person name="Knapp R.A."/>
            <person name="Langford K.W."/>
            <person name="Kronenberg Z."/>
            <person name="Press M.O."/>
            <person name="Eacker S.M."/>
            <person name="Wilson-Rankin E.E."/>
            <person name="Purcell J."/>
            <person name="Lester P.J."/>
            <person name="Dearden P.K."/>
        </authorList>
    </citation>
    <scope>NUCLEOTIDE SEQUENCE</scope>
    <source>
        <strain evidence="3">Volc-1</strain>
    </source>
</reference>
<proteinExistence type="predicted"/>
<dbReference type="AlphaFoldDB" id="A0A834KN31"/>
<evidence type="ECO:0000256" key="1">
    <source>
        <dbReference type="SAM" id="MobiDB-lite"/>
    </source>
</evidence>
<evidence type="ECO:0000313" key="3">
    <source>
        <dbReference type="EMBL" id="KAF7410964.1"/>
    </source>
</evidence>
<feature type="region of interest" description="Disordered" evidence="1">
    <location>
        <begin position="54"/>
        <end position="79"/>
    </location>
</feature>
<name>A0A834KN31_VESPE</name>